<reference evidence="2" key="1">
    <citation type="submission" date="2018-02" db="EMBL/GenBank/DDBJ databases">
        <title>Rhizophora mucronata_Transcriptome.</title>
        <authorList>
            <person name="Meera S.P."/>
            <person name="Sreeshan A."/>
            <person name="Augustine A."/>
        </authorList>
    </citation>
    <scope>NUCLEOTIDE SEQUENCE</scope>
    <source>
        <tissue evidence="2">Leaf</tissue>
    </source>
</reference>
<keyword evidence="1" id="KW-0472">Membrane</keyword>
<dbReference type="AlphaFoldDB" id="A0A2P2NE86"/>
<proteinExistence type="predicted"/>
<evidence type="ECO:0000256" key="1">
    <source>
        <dbReference type="SAM" id="Phobius"/>
    </source>
</evidence>
<evidence type="ECO:0000313" key="2">
    <source>
        <dbReference type="EMBL" id="MBX40772.1"/>
    </source>
</evidence>
<dbReference type="EMBL" id="GGEC01060288">
    <property type="protein sequence ID" value="MBX40772.1"/>
    <property type="molecule type" value="Transcribed_RNA"/>
</dbReference>
<accession>A0A2P2NE86</accession>
<organism evidence="2">
    <name type="scientific">Rhizophora mucronata</name>
    <name type="common">Asiatic mangrove</name>
    <dbReference type="NCBI Taxonomy" id="61149"/>
    <lineage>
        <taxon>Eukaryota</taxon>
        <taxon>Viridiplantae</taxon>
        <taxon>Streptophyta</taxon>
        <taxon>Embryophyta</taxon>
        <taxon>Tracheophyta</taxon>
        <taxon>Spermatophyta</taxon>
        <taxon>Magnoliopsida</taxon>
        <taxon>eudicotyledons</taxon>
        <taxon>Gunneridae</taxon>
        <taxon>Pentapetalae</taxon>
        <taxon>rosids</taxon>
        <taxon>fabids</taxon>
        <taxon>Malpighiales</taxon>
        <taxon>Rhizophoraceae</taxon>
        <taxon>Rhizophora</taxon>
    </lineage>
</organism>
<keyword evidence="1" id="KW-0812">Transmembrane</keyword>
<feature type="transmembrane region" description="Helical" evidence="1">
    <location>
        <begin position="6"/>
        <end position="28"/>
    </location>
</feature>
<sequence>MGHPEPAATVIMIATFLSRVAPSTFFFFSPSSWHIAAGYFSSGLYG</sequence>
<protein>
    <submittedName>
        <fullName evidence="2">Uncharacterized protein</fullName>
    </submittedName>
</protein>
<keyword evidence="1" id="KW-1133">Transmembrane helix</keyword>
<name>A0A2P2NE86_RHIMU</name>